<evidence type="ECO:0000313" key="4">
    <source>
        <dbReference type="Proteomes" id="UP001153069"/>
    </source>
</evidence>
<feature type="chain" id="PRO_5040484276" evidence="2">
    <location>
        <begin position="33"/>
        <end position="433"/>
    </location>
</feature>
<feature type="transmembrane region" description="Helical" evidence="1">
    <location>
        <begin position="407"/>
        <end position="428"/>
    </location>
</feature>
<protein>
    <submittedName>
        <fullName evidence="3">Uncharacterized protein</fullName>
    </submittedName>
</protein>
<accession>A0A9N8H4J2</accession>
<reference evidence="3" key="1">
    <citation type="submission" date="2020-06" db="EMBL/GenBank/DDBJ databases">
        <authorList>
            <consortium name="Plant Systems Biology data submission"/>
        </authorList>
    </citation>
    <scope>NUCLEOTIDE SEQUENCE</scope>
    <source>
        <strain evidence="3">D6</strain>
    </source>
</reference>
<evidence type="ECO:0000256" key="1">
    <source>
        <dbReference type="SAM" id="Phobius"/>
    </source>
</evidence>
<dbReference type="OrthoDB" id="434656at2759"/>
<evidence type="ECO:0000313" key="3">
    <source>
        <dbReference type="EMBL" id="CAB9500516.1"/>
    </source>
</evidence>
<keyword evidence="1" id="KW-0812">Transmembrane</keyword>
<organism evidence="3 4">
    <name type="scientific">Seminavis robusta</name>
    <dbReference type="NCBI Taxonomy" id="568900"/>
    <lineage>
        <taxon>Eukaryota</taxon>
        <taxon>Sar</taxon>
        <taxon>Stramenopiles</taxon>
        <taxon>Ochrophyta</taxon>
        <taxon>Bacillariophyta</taxon>
        <taxon>Bacillariophyceae</taxon>
        <taxon>Bacillariophycidae</taxon>
        <taxon>Naviculales</taxon>
        <taxon>Naviculaceae</taxon>
        <taxon>Seminavis</taxon>
    </lineage>
</organism>
<dbReference type="AlphaFoldDB" id="A0A9N8H4J2"/>
<keyword evidence="1" id="KW-0472">Membrane</keyword>
<name>A0A9N8H4J2_9STRA</name>
<evidence type="ECO:0000256" key="2">
    <source>
        <dbReference type="SAM" id="SignalP"/>
    </source>
</evidence>
<feature type="transmembrane region" description="Helical" evidence="1">
    <location>
        <begin position="369"/>
        <end position="387"/>
    </location>
</feature>
<dbReference type="Proteomes" id="UP001153069">
    <property type="component" value="Unassembled WGS sequence"/>
</dbReference>
<sequence length="433" mass="46748">MANNTCQSRTATLGSKTRLSCFLLLAVTPTAAFQVPWNLPSKSSWTLTSIPRSLRDDSWIHQKLSATAKRKRSRFVLGNQSGIRGFVARSTSVCRQAGANSEDTPTATSRPRALVDRLCLTSGIGSMVAWICLAIVALRFHPDPKFSHCSMKHNLLTMSQAFAFPLPVLASSLWAASSGSANSESRRSNFEENTQRRLCLGLTVTFTYLLAATAWAPAFACGYDLYPTPLKTAASLVFALAAVFHGTAWKKSLDKGTRTTNSLSSCINHMVRGTHQALWSMAPNDSNNNTTSALYSSATIGLLWFTVLPLVSDYPLLTIPTILGKRLSRAAGAFTWMGAVMAYSLRQASDEVPAQETDSPCQACLRKGLGIASALHVGLIALKLIGVDDGGFLLPGRGLWEVYPAMLAVPFATTASILTHLTVCWAAFTRGYK</sequence>
<keyword evidence="2" id="KW-0732">Signal</keyword>
<feature type="transmembrane region" description="Helical" evidence="1">
    <location>
        <begin position="158"/>
        <end position="177"/>
    </location>
</feature>
<comment type="caution">
    <text evidence="3">The sequence shown here is derived from an EMBL/GenBank/DDBJ whole genome shotgun (WGS) entry which is preliminary data.</text>
</comment>
<proteinExistence type="predicted"/>
<feature type="transmembrane region" description="Helical" evidence="1">
    <location>
        <begin position="232"/>
        <end position="249"/>
    </location>
</feature>
<feature type="transmembrane region" description="Helical" evidence="1">
    <location>
        <begin position="118"/>
        <end position="138"/>
    </location>
</feature>
<gene>
    <name evidence="3" type="ORF">SEMRO_85_G045370.1</name>
</gene>
<feature type="transmembrane region" description="Helical" evidence="1">
    <location>
        <begin position="198"/>
        <end position="220"/>
    </location>
</feature>
<feature type="signal peptide" evidence="2">
    <location>
        <begin position="1"/>
        <end position="32"/>
    </location>
</feature>
<keyword evidence="4" id="KW-1185">Reference proteome</keyword>
<keyword evidence="1" id="KW-1133">Transmembrane helix</keyword>
<dbReference type="EMBL" id="CAICTM010000084">
    <property type="protein sequence ID" value="CAB9500516.1"/>
    <property type="molecule type" value="Genomic_DNA"/>
</dbReference>